<reference evidence="3" key="1">
    <citation type="submission" date="2020-06" db="EMBL/GenBank/DDBJ databases">
        <authorList>
            <person name="Li T."/>
            <person name="Hu X."/>
            <person name="Zhang T."/>
            <person name="Song X."/>
            <person name="Zhang H."/>
            <person name="Dai N."/>
            <person name="Sheng W."/>
            <person name="Hou X."/>
            <person name="Wei L."/>
        </authorList>
    </citation>
    <scope>NUCLEOTIDE SEQUENCE</scope>
    <source>
        <strain evidence="3">G01</strain>
        <tissue evidence="3">Leaf</tissue>
    </source>
</reference>
<organism evidence="3">
    <name type="scientific">Sesamum angustifolium</name>
    <dbReference type="NCBI Taxonomy" id="2727405"/>
    <lineage>
        <taxon>Eukaryota</taxon>
        <taxon>Viridiplantae</taxon>
        <taxon>Streptophyta</taxon>
        <taxon>Embryophyta</taxon>
        <taxon>Tracheophyta</taxon>
        <taxon>Spermatophyta</taxon>
        <taxon>Magnoliopsida</taxon>
        <taxon>eudicotyledons</taxon>
        <taxon>Gunneridae</taxon>
        <taxon>Pentapetalae</taxon>
        <taxon>asterids</taxon>
        <taxon>lamiids</taxon>
        <taxon>Lamiales</taxon>
        <taxon>Pedaliaceae</taxon>
        <taxon>Sesamum</taxon>
    </lineage>
</organism>
<evidence type="ECO:0000313" key="3">
    <source>
        <dbReference type="EMBL" id="KAL0284599.1"/>
    </source>
</evidence>
<sequence>MMGTELKFSTANHPQTDGQTERVNALVEDYLRHYVSASQRNWVDLLDVAQFSYNLHKSSATGMSPFELAYGQQPTTPHEISVQRTGGSALQPTGMLGPNRSCWTRRRIAWPKHSAE</sequence>
<evidence type="ECO:0000259" key="2">
    <source>
        <dbReference type="PROSITE" id="PS50994"/>
    </source>
</evidence>
<reference evidence="3" key="2">
    <citation type="journal article" date="2024" name="Plant">
        <title>Genomic evolution and insights into agronomic trait innovations of Sesamum species.</title>
        <authorList>
            <person name="Miao H."/>
            <person name="Wang L."/>
            <person name="Qu L."/>
            <person name="Liu H."/>
            <person name="Sun Y."/>
            <person name="Le M."/>
            <person name="Wang Q."/>
            <person name="Wei S."/>
            <person name="Zheng Y."/>
            <person name="Lin W."/>
            <person name="Duan Y."/>
            <person name="Cao H."/>
            <person name="Xiong S."/>
            <person name="Wang X."/>
            <person name="Wei L."/>
            <person name="Li C."/>
            <person name="Ma Q."/>
            <person name="Ju M."/>
            <person name="Zhao R."/>
            <person name="Li G."/>
            <person name="Mu C."/>
            <person name="Tian Q."/>
            <person name="Mei H."/>
            <person name="Zhang T."/>
            <person name="Gao T."/>
            <person name="Zhang H."/>
        </authorList>
    </citation>
    <scope>NUCLEOTIDE SEQUENCE</scope>
    <source>
        <strain evidence="3">G01</strain>
    </source>
</reference>
<accession>A0AAW2IR26</accession>
<dbReference type="InterPro" id="IPR012337">
    <property type="entry name" value="RNaseH-like_sf"/>
</dbReference>
<proteinExistence type="predicted"/>
<dbReference type="InterPro" id="IPR052160">
    <property type="entry name" value="Gypsy_RT_Integrase-like"/>
</dbReference>
<feature type="domain" description="Integrase catalytic" evidence="2">
    <location>
        <begin position="1"/>
        <end position="73"/>
    </location>
</feature>
<dbReference type="GO" id="GO:0003676">
    <property type="term" value="F:nucleic acid binding"/>
    <property type="evidence" value="ECO:0007669"/>
    <property type="project" value="InterPro"/>
</dbReference>
<dbReference type="PROSITE" id="PS50994">
    <property type="entry name" value="INTEGRASE"/>
    <property type="match status" value="1"/>
</dbReference>
<protein>
    <submittedName>
        <fullName evidence="3">Transposon Ty3-I Gag-Pol polyprotein</fullName>
    </submittedName>
</protein>
<feature type="compositionally biased region" description="Polar residues" evidence="1">
    <location>
        <begin position="78"/>
        <end position="91"/>
    </location>
</feature>
<dbReference type="InterPro" id="IPR001584">
    <property type="entry name" value="Integrase_cat-core"/>
</dbReference>
<dbReference type="PANTHER" id="PTHR47266">
    <property type="entry name" value="ENDONUCLEASE-RELATED"/>
    <property type="match status" value="1"/>
</dbReference>
<comment type="caution">
    <text evidence="3">The sequence shown here is derived from an EMBL/GenBank/DDBJ whole genome shotgun (WGS) entry which is preliminary data.</text>
</comment>
<dbReference type="SUPFAM" id="SSF53098">
    <property type="entry name" value="Ribonuclease H-like"/>
    <property type="match status" value="1"/>
</dbReference>
<evidence type="ECO:0000256" key="1">
    <source>
        <dbReference type="SAM" id="MobiDB-lite"/>
    </source>
</evidence>
<name>A0AAW2IR26_9LAMI</name>
<dbReference type="InterPro" id="IPR036397">
    <property type="entry name" value="RNaseH_sf"/>
</dbReference>
<gene>
    <name evidence="3" type="ORF">Sangu_2817600</name>
</gene>
<dbReference type="AlphaFoldDB" id="A0AAW2IR26"/>
<dbReference type="Gene3D" id="3.30.420.10">
    <property type="entry name" value="Ribonuclease H-like superfamily/Ribonuclease H"/>
    <property type="match status" value="1"/>
</dbReference>
<feature type="region of interest" description="Disordered" evidence="1">
    <location>
        <begin position="78"/>
        <end position="98"/>
    </location>
</feature>
<dbReference type="EMBL" id="JACGWK010001640">
    <property type="protein sequence ID" value="KAL0284599.1"/>
    <property type="molecule type" value="Genomic_DNA"/>
</dbReference>
<dbReference type="GO" id="GO:0015074">
    <property type="term" value="P:DNA integration"/>
    <property type="evidence" value="ECO:0007669"/>
    <property type="project" value="InterPro"/>
</dbReference>